<evidence type="ECO:0000313" key="4">
    <source>
        <dbReference type="Proteomes" id="UP000245464"/>
    </source>
</evidence>
<feature type="transmembrane region" description="Helical" evidence="2">
    <location>
        <begin position="397"/>
        <end position="416"/>
    </location>
</feature>
<proteinExistence type="predicted"/>
<dbReference type="KEGG" id="ptrr:6340317"/>
<keyword evidence="2" id="KW-1133">Transmembrane helix</keyword>
<dbReference type="AlphaFoldDB" id="A0A2W1EDE1"/>
<reference evidence="3 4" key="1">
    <citation type="journal article" date="2018" name="BMC Genomics">
        <title>Comparative genomics of the wheat fungal pathogen Pyrenophora tritici-repentis reveals chromosomal variations and genome plasticity.</title>
        <authorList>
            <person name="Moolhuijzen P."/>
            <person name="See P.T."/>
            <person name="Hane J.K."/>
            <person name="Shi G."/>
            <person name="Liu Z."/>
            <person name="Oliver R.P."/>
            <person name="Moffat C.S."/>
        </authorList>
    </citation>
    <scope>NUCLEOTIDE SEQUENCE [LARGE SCALE GENOMIC DNA]</scope>
    <source>
        <strain evidence="3">M4</strain>
    </source>
</reference>
<keyword evidence="2" id="KW-0812">Transmembrane</keyword>
<accession>A0A2W1EDE1</accession>
<feature type="region of interest" description="Disordered" evidence="1">
    <location>
        <begin position="52"/>
        <end position="73"/>
    </location>
</feature>
<name>A0A2W1EDE1_9PLEO</name>
<dbReference type="EMBL" id="NQIK02000001">
    <property type="protein sequence ID" value="KAF7576751.1"/>
    <property type="molecule type" value="Genomic_DNA"/>
</dbReference>
<evidence type="ECO:0000313" key="3">
    <source>
        <dbReference type="EMBL" id="KAF7576751.1"/>
    </source>
</evidence>
<feature type="transmembrane region" description="Helical" evidence="2">
    <location>
        <begin position="195"/>
        <end position="217"/>
    </location>
</feature>
<dbReference type="OrthoDB" id="2603at2759"/>
<feature type="transmembrane region" description="Helical" evidence="2">
    <location>
        <begin position="324"/>
        <end position="342"/>
    </location>
</feature>
<feature type="transmembrane region" description="Helical" evidence="2">
    <location>
        <begin position="156"/>
        <end position="180"/>
    </location>
</feature>
<organism evidence="3 4">
    <name type="scientific">Pyrenophora tritici-repentis</name>
    <dbReference type="NCBI Taxonomy" id="45151"/>
    <lineage>
        <taxon>Eukaryota</taxon>
        <taxon>Fungi</taxon>
        <taxon>Dikarya</taxon>
        <taxon>Ascomycota</taxon>
        <taxon>Pezizomycotina</taxon>
        <taxon>Dothideomycetes</taxon>
        <taxon>Pleosporomycetidae</taxon>
        <taxon>Pleosporales</taxon>
        <taxon>Pleosporineae</taxon>
        <taxon>Pleosporaceae</taxon>
        <taxon>Pyrenophora</taxon>
    </lineage>
</organism>
<feature type="compositionally biased region" description="Basic and acidic residues" evidence="1">
    <location>
        <begin position="261"/>
        <end position="273"/>
    </location>
</feature>
<comment type="caution">
    <text evidence="3">The sequence shown here is derived from an EMBL/GenBank/DDBJ whole genome shotgun (WGS) entry which is preliminary data.</text>
</comment>
<protein>
    <submittedName>
        <fullName evidence="3">Uncharacterized protein</fullName>
    </submittedName>
</protein>
<dbReference type="RefSeq" id="XP_065965155.1">
    <property type="nucleotide sequence ID" value="XM_066102953.1"/>
</dbReference>
<feature type="region of interest" description="Disordered" evidence="1">
    <location>
        <begin position="245"/>
        <end position="273"/>
    </location>
</feature>
<feature type="transmembrane region" description="Helical" evidence="2">
    <location>
        <begin position="362"/>
        <end position="385"/>
    </location>
</feature>
<feature type="transmembrane region" description="Helical" evidence="2">
    <location>
        <begin position="428"/>
        <end position="450"/>
    </location>
</feature>
<keyword evidence="2" id="KW-0472">Membrane</keyword>
<evidence type="ECO:0000256" key="2">
    <source>
        <dbReference type="SAM" id="Phobius"/>
    </source>
</evidence>
<evidence type="ECO:0000256" key="1">
    <source>
        <dbReference type="SAM" id="MobiDB-lite"/>
    </source>
</evidence>
<dbReference type="GeneID" id="6340317"/>
<dbReference type="Proteomes" id="UP000245464">
    <property type="component" value="Chromosome 1"/>
</dbReference>
<gene>
    <name evidence="3" type="ORF">PtrM4_009910</name>
</gene>
<sequence length="462" mass="53178">MTSRAVFWSQRVIRFIFEDVFSQHYVEVSKSDNDNDMGPLKQMEQLLSTHKTHYSTMSDPSDRKSSQQDSSQQLNYIDDSSQKVLSFQNPNSRRYAVHDENGDATGTEWEWWSRENRKGRHILLLNHDQAPSHAARTTRLLRALTRMMTVIAWWDVSWWIGILFSFGSMCSVTAGVLQWLPIAYPSMTFVIDPSIIAGVIAFIRGIVFLLGGMLLVVEAVNANQSDCFGWALKEALNSDHENIKFPSRDEEQSTGSGIQARDTRSGFQPDRRNCTHIHNPDRVKYEIMHTKHFKVEARPMPESAQAWKWWPTWQDVRVHYRREIGFNANLILFIGTAIFWVTNLLTLPGVYQRLPRGVMYGLYYPSFLLGAISFLLSSILYILEVQRRWWKPAPHMVGWWVGMANLVGSVGWIWSACLGYCDGNWCQYQSVLALVWAPAVYLMGSLLLVYEAVEKWPVHVDG</sequence>